<protein>
    <submittedName>
        <fullName evidence="1">Uncharacterized protein</fullName>
    </submittedName>
</protein>
<sequence length="245" mass="26508">MSPTIKGTTIWLTLLITLIVFSRPVSAGELDIEIKSSISAPIFKDFSKEIGLAISYLPLAPAEPLGILGFDIGIEVTVIDIDKGLWRNVITDNPPDTLVLPRIHLQKGLPFGFDIGASYTKLPSSNIKVIGGEIKWAILSGNAALPALAIRGSYTTLSGVDDLNLETMGADISISKGFLFVTPYAGYGQVWIDSEEKVTPFQFKEKINVAKPFVGAKISLALINFVFQADFGDLPMYTARLNVGF</sequence>
<organism evidence="1">
    <name type="scientific">hydrothermal vent metagenome</name>
    <dbReference type="NCBI Taxonomy" id="652676"/>
    <lineage>
        <taxon>unclassified sequences</taxon>
        <taxon>metagenomes</taxon>
        <taxon>ecological metagenomes</taxon>
    </lineage>
</organism>
<accession>A0A3B1CJQ1</accession>
<gene>
    <name evidence="1" type="ORF">MNBD_NITROSPIRAE01-280</name>
</gene>
<dbReference type="EMBL" id="UOGF01000017">
    <property type="protein sequence ID" value="VAX26781.1"/>
    <property type="molecule type" value="Genomic_DNA"/>
</dbReference>
<dbReference type="AlphaFoldDB" id="A0A3B1CJQ1"/>
<name>A0A3B1CJQ1_9ZZZZ</name>
<evidence type="ECO:0000313" key="1">
    <source>
        <dbReference type="EMBL" id="VAX26781.1"/>
    </source>
</evidence>
<proteinExistence type="predicted"/>
<reference evidence="1" key="1">
    <citation type="submission" date="2018-06" db="EMBL/GenBank/DDBJ databases">
        <authorList>
            <person name="Zhirakovskaya E."/>
        </authorList>
    </citation>
    <scope>NUCLEOTIDE SEQUENCE</scope>
</reference>